<evidence type="ECO:0000256" key="1">
    <source>
        <dbReference type="ARBA" id="ARBA00004496"/>
    </source>
</evidence>
<name>A0A0P4WFH6_SCYOL</name>
<feature type="repeat" description="WD" evidence="8">
    <location>
        <begin position="316"/>
        <end position="357"/>
    </location>
</feature>
<keyword evidence="5" id="KW-0009">Actin-binding</keyword>
<dbReference type="InterPro" id="IPR001680">
    <property type="entry name" value="WD40_rpt"/>
</dbReference>
<dbReference type="GO" id="GO:0030864">
    <property type="term" value="C:cortical actin cytoskeleton"/>
    <property type="evidence" value="ECO:0007669"/>
    <property type="project" value="TreeGrafter"/>
</dbReference>
<evidence type="ECO:0000313" key="9">
    <source>
        <dbReference type="EMBL" id="JAI65396.1"/>
    </source>
</evidence>
<evidence type="ECO:0000256" key="7">
    <source>
        <dbReference type="ARBA" id="ARBA00067845"/>
    </source>
</evidence>
<dbReference type="InterPro" id="IPR015943">
    <property type="entry name" value="WD40/YVTN_repeat-like_dom_sf"/>
</dbReference>
<keyword evidence="3 8" id="KW-0853">WD repeat</keyword>
<dbReference type="PROSITE" id="PS50294">
    <property type="entry name" value="WD_REPEATS_REGION"/>
    <property type="match status" value="4"/>
</dbReference>
<dbReference type="EMBL" id="GDRN01060271">
    <property type="protein sequence ID" value="JAI65396.1"/>
    <property type="molecule type" value="Transcribed_RNA"/>
</dbReference>
<evidence type="ECO:0000256" key="5">
    <source>
        <dbReference type="ARBA" id="ARBA00023203"/>
    </source>
</evidence>
<sequence>MSYSNLSIWACLPRTQRGQPIVLGTDPKGKKLLYVHANSIIIRDIENPSIAEVYTEHSTQVNVAQYAPSGFYICSGDQHGKVRIWDTINPEHILKAEYQPLGGPIRDICWSPDSQRICVVGEGRGKFAHVFMMDTGASVKGDLSGHTKAINSVSWKPTRPFRIATGSEDSKAAFFEGPPFVFKCTKGDHGKFVQSVRFSPNGERFATGGFDGKIFVYNGSSSDLDKELGSPAHKGGIYAVSWSPDSKRLLSASGDKTCKVWDVESGDLVADFPMGSDLEDQQMSCLWAGNYLLSISLSGFINYLDLDNPSKPKKIIKGHNKPITRVGLSPDKSTLYTTGVDGTVTVWDVATGDNDRIAGKGHGNHVSGLVVKGDTIFTAGIDDSVKYIDPVEKTYTGKSISLGSQPKMIAAVDDGIIAVTTQEICVLKDDKKVGSFPISWDGLCVSAAGGGNDEVAVGGADNLVHIYALSGNTLTEKKTLEHLGAVTDVEYSPDGHYLVACDANRKVVVYSLPTYEKFNKIEWGFHNARINCVAWSPDSLMVASGSLDTMIIIWSMTQPNKHIIIKNSHPQSQVTGLLWLNNETLISVGHDGLVKTWSVTF</sequence>
<dbReference type="PROSITE" id="PS50082">
    <property type="entry name" value="WD_REPEATS_2"/>
    <property type="match status" value="6"/>
</dbReference>
<dbReference type="GO" id="GO:0045214">
    <property type="term" value="P:sarcomere organization"/>
    <property type="evidence" value="ECO:0007669"/>
    <property type="project" value="TreeGrafter"/>
</dbReference>
<keyword evidence="4" id="KW-0677">Repeat</keyword>
<dbReference type="PROSITE" id="PS00678">
    <property type="entry name" value="WD_REPEATS_1"/>
    <property type="match status" value="2"/>
</dbReference>
<dbReference type="PANTHER" id="PTHR19856">
    <property type="entry name" value="WD-REPEATCONTAINING PROTEIN WDR1"/>
    <property type="match status" value="1"/>
</dbReference>
<proteinExistence type="inferred from homology"/>
<dbReference type="FunFam" id="2.130.10.10:FF:000167">
    <property type="entry name" value="Actin-interacting protein 1"/>
    <property type="match status" value="1"/>
</dbReference>
<dbReference type="Gene3D" id="2.130.10.10">
    <property type="entry name" value="YVTN repeat-like/Quinoprotein amine dehydrogenase"/>
    <property type="match status" value="2"/>
</dbReference>
<dbReference type="Pfam" id="PF00400">
    <property type="entry name" value="WD40"/>
    <property type="match status" value="7"/>
</dbReference>
<dbReference type="GO" id="GO:0040011">
    <property type="term" value="P:locomotion"/>
    <property type="evidence" value="ECO:0007669"/>
    <property type="project" value="TreeGrafter"/>
</dbReference>
<dbReference type="GO" id="GO:0030834">
    <property type="term" value="P:regulation of actin filament depolymerization"/>
    <property type="evidence" value="ECO:0007669"/>
    <property type="project" value="UniProtKB-ARBA"/>
</dbReference>
<dbReference type="InterPro" id="IPR019775">
    <property type="entry name" value="WD40_repeat_CS"/>
</dbReference>
<dbReference type="PANTHER" id="PTHR19856:SF0">
    <property type="entry name" value="WD REPEAT-CONTAINING PROTEIN 1"/>
    <property type="match status" value="1"/>
</dbReference>
<dbReference type="InterPro" id="IPR036322">
    <property type="entry name" value="WD40_repeat_dom_sf"/>
</dbReference>
<dbReference type="CDD" id="cd00200">
    <property type="entry name" value="WD40"/>
    <property type="match status" value="2"/>
</dbReference>
<feature type="repeat" description="WD" evidence="8">
    <location>
        <begin position="230"/>
        <end position="271"/>
    </location>
</feature>
<feature type="repeat" description="WD" evidence="8">
    <location>
        <begin position="186"/>
        <end position="227"/>
    </location>
</feature>
<comment type="similarity">
    <text evidence="6">Belongs to the WD repeat AIP1 family.</text>
</comment>
<dbReference type="GO" id="GO:0030042">
    <property type="term" value="P:actin filament depolymerization"/>
    <property type="evidence" value="ECO:0007669"/>
    <property type="project" value="TreeGrafter"/>
</dbReference>
<protein>
    <recommendedName>
        <fullName evidence="7">Actin-interacting protein 1</fullName>
    </recommendedName>
</protein>
<organism evidence="9">
    <name type="scientific">Scylla olivacea</name>
    <name type="common">Orange mud crab</name>
    <name type="synonym">Cancer olivacea</name>
    <dbReference type="NCBI Taxonomy" id="85551"/>
    <lineage>
        <taxon>Eukaryota</taxon>
        <taxon>Metazoa</taxon>
        <taxon>Ecdysozoa</taxon>
        <taxon>Arthropoda</taxon>
        <taxon>Crustacea</taxon>
        <taxon>Multicrustacea</taxon>
        <taxon>Malacostraca</taxon>
        <taxon>Eumalacostraca</taxon>
        <taxon>Eucarida</taxon>
        <taxon>Decapoda</taxon>
        <taxon>Pleocyemata</taxon>
        <taxon>Brachyura</taxon>
        <taxon>Eubrachyura</taxon>
        <taxon>Portunoidea</taxon>
        <taxon>Portunidae</taxon>
        <taxon>Portuninae</taxon>
        <taxon>Scylla</taxon>
    </lineage>
</organism>
<dbReference type="FunFam" id="2.130.10.10:FF:000097">
    <property type="entry name" value="WD repeat domain 1"/>
    <property type="match status" value="1"/>
</dbReference>
<feature type="repeat" description="WD" evidence="8">
    <location>
        <begin position="526"/>
        <end position="556"/>
    </location>
</feature>
<dbReference type="GO" id="GO:0030833">
    <property type="term" value="P:regulation of actin filament polymerization"/>
    <property type="evidence" value="ECO:0007669"/>
    <property type="project" value="UniProtKB-ARBA"/>
</dbReference>
<dbReference type="GO" id="GO:0051015">
    <property type="term" value="F:actin filament binding"/>
    <property type="evidence" value="ECO:0007669"/>
    <property type="project" value="TreeGrafter"/>
</dbReference>
<evidence type="ECO:0000256" key="8">
    <source>
        <dbReference type="PROSITE-ProRule" id="PRU00221"/>
    </source>
</evidence>
<accession>A0A0P4WFH6</accession>
<evidence type="ECO:0000256" key="6">
    <source>
        <dbReference type="ARBA" id="ARBA00038366"/>
    </source>
</evidence>
<dbReference type="PRINTS" id="PR00320">
    <property type="entry name" value="GPROTEINBRPT"/>
</dbReference>
<dbReference type="SMART" id="SM00320">
    <property type="entry name" value="WD40"/>
    <property type="match status" value="11"/>
</dbReference>
<feature type="repeat" description="WD" evidence="8">
    <location>
        <begin position="479"/>
        <end position="520"/>
    </location>
</feature>
<reference evidence="9" key="1">
    <citation type="submission" date="2015-09" db="EMBL/GenBank/DDBJ databases">
        <title>Scylla olivacea transcriptome.</title>
        <authorList>
            <person name="Ikhwanuddin M."/>
        </authorList>
    </citation>
    <scope>NUCLEOTIDE SEQUENCE</scope>
</reference>
<feature type="repeat" description="WD" evidence="8">
    <location>
        <begin position="54"/>
        <end position="95"/>
    </location>
</feature>
<dbReference type="InterPro" id="IPR020472">
    <property type="entry name" value="WD40_PAC1"/>
</dbReference>
<keyword evidence="2" id="KW-0963">Cytoplasm</keyword>
<evidence type="ECO:0000256" key="2">
    <source>
        <dbReference type="ARBA" id="ARBA00022490"/>
    </source>
</evidence>
<dbReference type="SUPFAM" id="SSF50978">
    <property type="entry name" value="WD40 repeat-like"/>
    <property type="match status" value="2"/>
</dbReference>
<evidence type="ECO:0000256" key="3">
    <source>
        <dbReference type="ARBA" id="ARBA00022574"/>
    </source>
</evidence>
<comment type="subcellular location">
    <subcellularLocation>
        <location evidence="1">Cytoplasm</location>
    </subcellularLocation>
</comment>
<evidence type="ECO:0000256" key="4">
    <source>
        <dbReference type="ARBA" id="ARBA00022737"/>
    </source>
</evidence>
<dbReference type="AlphaFoldDB" id="A0A0P4WFH6"/>